<reference evidence="3 5" key="1">
    <citation type="journal article" date="2011" name="Genome Res.">
        <title>Whole genome sequencing of multiple Leishmania donovani clinical isolates provides insights into population structure and mechanisms of drug resistance.</title>
        <authorList>
            <person name="Downing T."/>
            <person name="Imamura H."/>
            <person name="Decuypere S."/>
            <person name="Clark T.G."/>
            <person name="Coombs G.H."/>
            <person name="Cotton J.A."/>
            <person name="Hilley J.D."/>
            <person name="de Doncker S."/>
            <person name="Maes I."/>
            <person name="Mottram J.C."/>
            <person name="Quail M.A."/>
            <person name="Rijal S."/>
            <person name="Sanders M."/>
            <person name="Schonian G."/>
            <person name="Stark O."/>
            <person name="Sundar S."/>
            <person name="Vanaerschot M."/>
            <person name="Hertz-Fowler C."/>
            <person name="Dujardin J.C."/>
            <person name="Berriman M."/>
        </authorList>
    </citation>
    <scope>NUCLEOTIDE SEQUENCE [LARGE SCALE GENOMIC DNA]</scope>
    <source>
        <strain evidence="3 5">BPK282A1</strain>
    </source>
</reference>
<evidence type="ECO:0000313" key="4">
    <source>
        <dbReference type="EMBL" id="TPP44358.1"/>
    </source>
</evidence>
<dbReference type="OrthoDB" id="266236at2759"/>
<reference evidence="7" key="6">
    <citation type="submission" date="2019-02" db="EMBL/GenBank/DDBJ databases">
        <title>FDA dAtabase for Regulatory Grade micrObial Sequences (FDA-ARGOS): Supporting development and validation of Infectious Disease Dx tests.</title>
        <authorList>
            <person name="Duncan R."/>
            <person name="Fisher C."/>
            <person name="Tallon L."/>
            <person name="Sadzewicz L."/>
            <person name="Sengamalay N."/>
            <person name="Ott S."/>
            <person name="Godinez A."/>
            <person name="Nagaraj S."/>
            <person name="Vavikolanu K."/>
            <person name="Nadendla S."/>
            <person name="Aluvathingal J."/>
            <person name="Sichtig H."/>
        </authorList>
    </citation>
    <scope>NUCLEOTIDE SEQUENCE [LARGE SCALE GENOMIC DNA]</scope>
    <source>
        <strain evidence="7">FDAARGOS_361</strain>
    </source>
</reference>
<reference evidence="5" key="3">
    <citation type="submission" date="2011-02" db="EMBL/GenBank/DDBJ databases">
        <title>Whole genome sequencing of Leishmania donovani clinical lines reveals dynamic variation related to drug resistance.</title>
        <authorList>
            <person name="Downing T."/>
            <person name="Imamura H."/>
            <person name="Sanders M."/>
            <person name="Decuypere S."/>
            <person name="Hertz-Fowler C."/>
            <person name="Clark T.G."/>
            <person name="Rijal S."/>
            <person name="Sundar S."/>
            <person name="Quail M.A."/>
            <person name="De Doncker S."/>
            <person name="Maes I."/>
            <person name="Vanaerschot M."/>
            <person name="Stark O."/>
            <person name="Schonian G."/>
            <person name="Dujardin J.C."/>
            <person name="Berriman M."/>
        </authorList>
    </citation>
    <scope>NUCLEOTIDE SEQUENCE [LARGE SCALE GENOMIC DNA]</scope>
    <source>
        <strain evidence="5">BPK282A1</strain>
    </source>
</reference>
<feature type="region of interest" description="Disordered" evidence="1">
    <location>
        <begin position="469"/>
        <end position="488"/>
    </location>
</feature>
<dbReference type="RefSeq" id="XP_003864668.1">
    <property type="nucleotide sequence ID" value="XM_003864620.1"/>
</dbReference>
<dbReference type="EMBL" id="RHLC01000003">
    <property type="protein sequence ID" value="TPP44358.1"/>
    <property type="molecule type" value="Genomic_DNA"/>
</dbReference>
<name>A0A3S7X8V2_LEIDO</name>
<dbReference type="EMBL" id="FR799622">
    <property type="protein sequence ID" value="CBZ37987.1"/>
    <property type="molecule type" value="Genomic_DNA"/>
</dbReference>
<evidence type="ECO:0000313" key="2">
    <source>
        <dbReference type="EMBL" id="AYU82880.1"/>
    </source>
</evidence>
<sequence>MAHAYTDPTSINYILQRAHDELRRGESQHYRSTEAQYTNHVKELLGNLERYLETCGVRLPTQMQEGAEITATAAAAGEKESERMPFSAPPRGRLVETQRVRQGRRLGSGSASASVTVGSAKCDSDAVNRHEEASNSLSASSSGPVRGGWGKLATSCEAQRGSGAANACHVASSCPVAAATSARHGIYMKSNQVNTMSGSSSSPLGAAYQQNIAPDNRSVRTASSESEASILYKSQQATTAHAAYSSSSPSMAVDVGADGNAEGNTASLLCSGDAAGMDSCSVDSGSAPIVAIIDSGCGGGDGPRSRGHGESVTMRSPPAPPKLPDHYAEEAARGGLYASGHGFSRSASTHLTMSNAIASASCVSDAGAGAACTAAAHDRWGEFGAFVQSITESRQNSNLASLRSAAAARCPLPDGVNGAPVAPLPAAMRNAENGSSGAVSAPLAVVAPPPGADPMVGLQLPYLPSTATSMTTPPAPVSSAAADGQVQPSPLHSIGAKISTSSLTLQVAHGAGSSAVRALAAAGVAVEAGGNSEMTDAEVDKSLSPSFGILNSTLPIAPVPRQRCVEEAGVEVPQLEYIPSPPLHSGPGRPAYFTAVVAPMQRVTSEPLASHRLCGGGSDGMNLIAHHQQAQRGSVPPHPGTSAGAVAATASTRNPAKAQLMCRLREVLKRSVFGKSSVQSSAVPSAVAAGRRSSLSDDAACGVGEYQEKHSVAGSTRVPVSALVPSPQSLRQNQQMLGYPTPLPSATKTDDAPGGSANAQRSDIPSELKNSDNRGDGTGGVAWDDSWDFLRLATAAISEFPQTTSSKDLLSEAATSHSVSRGTVRPKDAGGDEDSGSMGPPGCDHAPKEGCRAHRCVGSSNKAATMAAARPSGGLRACRRWDTSSYATANNTSFRACAEEMIAASFVANAQNYRPSLPAPMSWMRPARSPPGIALQGASASDGYRPGLTKSGMDNFSRAEEVLRARQRQSFSANFSPAHAEKQQLMQRLRMVLSRHGE</sequence>
<accession>E9BRV8</accession>
<dbReference type="Proteomes" id="UP000008980">
    <property type="component" value="Chromosome 35"/>
</dbReference>
<feature type="compositionally biased region" description="Low complexity" evidence="1">
    <location>
        <begin position="107"/>
        <end position="120"/>
    </location>
</feature>
<dbReference type="AlphaFoldDB" id="A0A3S7X8V2"/>
<organism evidence="2 6">
    <name type="scientific">Leishmania donovani</name>
    <dbReference type="NCBI Taxonomy" id="5661"/>
    <lineage>
        <taxon>Eukaryota</taxon>
        <taxon>Discoba</taxon>
        <taxon>Euglenozoa</taxon>
        <taxon>Kinetoplastea</taxon>
        <taxon>Metakinetoplastina</taxon>
        <taxon>Trypanosomatida</taxon>
        <taxon>Trypanosomatidae</taxon>
        <taxon>Leishmaniinae</taxon>
        <taxon>Leishmania</taxon>
    </lineage>
</organism>
<dbReference type="EMBL" id="CP029534">
    <property type="protein sequence ID" value="AYU82880.1"/>
    <property type="molecule type" value="Genomic_DNA"/>
</dbReference>
<keyword evidence="6" id="KW-1185">Reference proteome</keyword>
<feature type="compositionally biased region" description="Polar residues" evidence="1">
    <location>
        <begin position="805"/>
        <end position="821"/>
    </location>
</feature>
<evidence type="ECO:0000313" key="7">
    <source>
        <dbReference type="Proteomes" id="UP000318447"/>
    </source>
</evidence>
<feature type="region of interest" description="Disordered" evidence="1">
    <location>
        <begin position="101"/>
        <end position="147"/>
    </location>
</feature>
<dbReference type="VEuPathDB" id="TriTrypDB:LDHU3_35.0980"/>
<reference evidence="2 6" key="4">
    <citation type="journal article" date="2018" name="Sci. Rep.">
        <title>A complete Leishmania donovani reference genome identifies novel genetic variations associated with virulence.</title>
        <authorList>
            <person name="Lypaczewski P."/>
            <person name="Hoshizaki J."/>
            <person name="Zhang W.-W."/>
            <person name="McCall L.-I."/>
            <person name="Torcivia-Rodriguez J."/>
            <person name="Simonyan V."/>
            <person name="Kaur A."/>
            <person name="Dewar K."/>
            <person name="Matlashewski G."/>
        </authorList>
    </citation>
    <scope>NUCLEOTIDE SEQUENCE [LARGE SCALE GENOMIC DNA]</scope>
    <source>
        <strain evidence="2 6">LdCL</strain>
    </source>
</reference>
<feature type="region of interest" description="Disordered" evidence="1">
    <location>
        <begin position="805"/>
        <end position="841"/>
    </location>
</feature>
<dbReference type="OMA" id="MQRLRMV"/>
<reference evidence="4" key="5">
    <citation type="submission" date="2019-02" db="EMBL/GenBank/DDBJ databases">
        <title>FDA dAtabase for Regulatory Grade micrObial Sequences (FDA-ARGOS): Supporting development and validation of Infectious Disease Dx tests.</title>
        <authorList>
            <person name="Duncan R."/>
            <person name="Fisher C."/>
            <person name="Tallon L.J."/>
            <person name="Sadzewicz L."/>
            <person name="Sengamalay N."/>
            <person name="Ott S."/>
            <person name="Godinez A."/>
            <person name="Nagaraj S."/>
            <person name="Nadendla S."/>
            <person name="Sichtig H."/>
        </authorList>
    </citation>
    <scope>NUCLEOTIDE SEQUENCE</scope>
    <source>
        <strain evidence="4">FDAARGOS_361</strain>
    </source>
</reference>
<feature type="compositionally biased region" description="Low complexity" evidence="1">
    <location>
        <begin position="469"/>
        <end position="482"/>
    </location>
</feature>
<protein>
    <submittedName>
        <fullName evidence="2">Uncharacterized protein</fullName>
    </submittedName>
</protein>
<dbReference type="VEuPathDB" id="TriTrypDB:LdCL_350013000"/>
<accession>A0A3S7X8V2</accession>
<dbReference type="KEGG" id="ldo:LDBPK_350820"/>
<dbReference type="Proteomes" id="UP000318447">
    <property type="component" value="Unassembled WGS sequence"/>
</dbReference>
<evidence type="ECO:0000313" key="3">
    <source>
        <dbReference type="EMBL" id="CBZ37987.1"/>
    </source>
</evidence>
<dbReference type="VEuPathDB" id="TriTrypDB:LdBPK_350820.1"/>
<dbReference type="GeneID" id="13387547"/>
<feature type="compositionally biased region" description="Basic and acidic residues" evidence="1">
    <location>
        <begin position="122"/>
        <end position="133"/>
    </location>
</feature>
<gene>
    <name evidence="4" type="ORF">CGC21_5955</name>
    <name evidence="3" type="ORF">LDBPK_350820</name>
    <name evidence="2" type="ORF">LdCL_350013000</name>
</gene>
<reference evidence="3" key="2">
    <citation type="submission" date="2011-01" db="EMBL/GenBank/DDBJ databases">
        <authorList>
            <person name="Zhao B.P."/>
            <person name="Ren Z.A."/>
            <person name="Li C.D."/>
        </authorList>
    </citation>
    <scope>NUCLEOTIDE SEQUENCE</scope>
    <source>
        <strain evidence="3">BPK282A1</strain>
    </source>
</reference>
<evidence type="ECO:0000313" key="6">
    <source>
        <dbReference type="Proteomes" id="UP000274082"/>
    </source>
</evidence>
<evidence type="ECO:0000256" key="1">
    <source>
        <dbReference type="SAM" id="MobiDB-lite"/>
    </source>
</evidence>
<feature type="compositionally biased region" description="Basic and acidic residues" evidence="1">
    <location>
        <begin position="764"/>
        <end position="775"/>
    </location>
</feature>
<feature type="region of interest" description="Disordered" evidence="1">
    <location>
        <begin position="296"/>
        <end position="323"/>
    </location>
</feature>
<proteinExistence type="predicted"/>
<dbReference type="Proteomes" id="UP000274082">
    <property type="component" value="Chromosome 35"/>
</dbReference>
<evidence type="ECO:0000313" key="5">
    <source>
        <dbReference type="Proteomes" id="UP000008980"/>
    </source>
</evidence>
<feature type="region of interest" description="Disordered" evidence="1">
    <location>
        <begin position="735"/>
        <end position="779"/>
    </location>
</feature>